<keyword evidence="3" id="KW-1185">Reference proteome</keyword>
<name>A0A8S4BWJ7_9ACAR</name>
<accession>A0A8S4BWJ7</accession>
<comment type="caution">
    <text evidence="2">The sequence shown here is derived from an EMBL/GenBank/DDBJ whole genome shotgun (WGS) entry which is preliminary data.</text>
</comment>
<dbReference type="Gene3D" id="2.40.70.10">
    <property type="entry name" value="Acid Proteases"/>
    <property type="match status" value="1"/>
</dbReference>
<reference evidence="2" key="1">
    <citation type="submission" date="2021-06" db="EMBL/GenBank/DDBJ databases">
        <authorList>
            <person name="Nardi T."/>
            <person name="Nardi T."/>
        </authorList>
    </citation>
    <scope>NUCLEOTIDE SEQUENCE</scope>
</reference>
<dbReference type="InterPro" id="IPR021109">
    <property type="entry name" value="Peptidase_aspartic_dom_sf"/>
</dbReference>
<evidence type="ECO:0000259" key="1">
    <source>
        <dbReference type="Pfam" id="PF05618"/>
    </source>
</evidence>
<sequence>MSADKFVIGCEEWCSLTALGLKAIKVKVDSGAKTSALHAFNILAYTEDNKEYVKFEVHPIQGNRKIVKSCVAPLIDRRIVRSSSGSLEQRYVILTQIQLGFNFWDIEIHLNQ</sequence>
<feature type="domain" description="Retropepsin-like aspartic endopeptidase" evidence="1">
    <location>
        <begin position="7"/>
        <end position="111"/>
    </location>
</feature>
<evidence type="ECO:0000313" key="2">
    <source>
        <dbReference type="EMBL" id="CAG7594063.1"/>
    </source>
</evidence>
<organism evidence="2 3">
    <name type="scientific">Hyalomma marginatum</name>
    <dbReference type="NCBI Taxonomy" id="34627"/>
    <lineage>
        <taxon>Eukaryota</taxon>
        <taxon>Metazoa</taxon>
        <taxon>Ecdysozoa</taxon>
        <taxon>Arthropoda</taxon>
        <taxon>Chelicerata</taxon>
        <taxon>Arachnida</taxon>
        <taxon>Acari</taxon>
        <taxon>Parasitiformes</taxon>
        <taxon>Ixodida</taxon>
        <taxon>Ixodoidea</taxon>
        <taxon>Ixodidae</taxon>
        <taxon>Hyalomminae</taxon>
        <taxon>Hyalomma</taxon>
    </lineage>
</organism>
<proteinExistence type="predicted"/>
<dbReference type="AlphaFoldDB" id="A0A8S4BWJ7"/>
<evidence type="ECO:0000313" key="3">
    <source>
        <dbReference type="Proteomes" id="UP000837675"/>
    </source>
</evidence>
<dbReference type="EMBL" id="CAJVAF010000302">
    <property type="protein sequence ID" value="CAG7594063.1"/>
    <property type="molecule type" value="Genomic_DNA"/>
</dbReference>
<dbReference type="PANTHER" id="PTHR38037:SF1">
    <property type="entry name" value="ATP-DEPENDENT ZINC PROTEASE DOMAIN-CONTAINING PROTEIN-RELATED"/>
    <property type="match status" value="1"/>
</dbReference>
<protein>
    <recommendedName>
        <fullName evidence="1">Retropepsin-like aspartic endopeptidase domain-containing protein</fullName>
    </recommendedName>
</protein>
<dbReference type="Proteomes" id="UP000837675">
    <property type="component" value="Unassembled WGS sequence"/>
</dbReference>
<dbReference type="PANTHER" id="PTHR38037">
    <property type="entry name" value="ZN_PROTEASE DOMAIN-CONTAINING PROTEIN"/>
    <property type="match status" value="1"/>
</dbReference>
<gene>
    <name evidence="2" type="ORF">MHYMCMPASI_00732</name>
</gene>
<dbReference type="InterPro" id="IPR008503">
    <property type="entry name" value="Asp_endopeptidase"/>
</dbReference>
<dbReference type="Pfam" id="PF05618">
    <property type="entry name" value="Zn_protease"/>
    <property type="match status" value="1"/>
</dbReference>
<dbReference type="SUPFAM" id="SSF50630">
    <property type="entry name" value="Acid proteases"/>
    <property type="match status" value="1"/>
</dbReference>